<keyword evidence="4" id="KW-0964">Secreted</keyword>
<sequence>MLIAIPVYRLSCKVGIDRGRAWSIVEEMVLWATAAKPRSIAQLSAVSNLPPQIVVASIARMMRFRLVELTVKDNSAKFQTSAYGREIVESGRPLPFFPKRELRRVSFVIERATGSFFPSGQVRVRSEFALEQETDPDVRILVVEGGPPVSNEAMLAKLSQIAARGWEEQVALVDGRTASLRQEFMVIRVVDGVPRNVPEGASDALRAIIDDVASRTMPNTQIAIGYAGPAGEATPEFAAHRCHFEPSDLVIGGSNQLDCLRGMMARAHSRAVIHSTFLDHNRFKDLLPEIRMACARGVVFDLMWGAETIDEVETRNTAAAVEIAKTIRGDRDLAGKFRLHMTSTRSHAKLLLVDTAEGDWLAAVGSCNWLSSPFRSTEVTVVLRDPATVADVAVILQRLVGRRGLADDIANEMGILSRDLRRMPARSGPAEITLLVGNGHDSVMREVSGQARSRLVVGSNRLGSTARPGVVMQGEAAAQRAQVEVTLLYSIASGPLKNRHARKLAAEAATNGVRLVKTKTIPLHGKFVAADDDDLIITSLNWASASSDPDLPEGDVGVRIRLAGIARQTVEIIHTIHPELIQEEGDGESAPEPS</sequence>
<comment type="subcellular location">
    <subcellularLocation>
        <location evidence="2">Secreted</location>
    </subcellularLocation>
</comment>
<evidence type="ECO:0000313" key="7">
    <source>
        <dbReference type="EMBL" id="SDG44135.1"/>
    </source>
</evidence>
<dbReference type="CDD" id="cd09133">
    <property type="entry name" value="PLDc_unchar5"/>
    <property type="match status" value="1"/>
</dbReference>
<dbReference type="PROSITE" id="PS50035">
    <property type="entry name" value="PLD"/>
    <property type="match status" value="1"/>
</dbReference>
<dbReference type="RefSeq" id="WP_091857175.1">
    <property type="nucleotide sequence ID" value="NZ_FNBZ01000004.1"/>
</dbReference>
<proteinExistence type="predicted"/>
<dbReference type="InterPro" id="IPR001736">
    <property type="entry name" value="PLipase_D/transphosphatidylase"/>
</dbReference>
<organism evidence="7 8">
    <name type="scientific">Bosea robiniae</name>
    <dbReference type="NCBI Taxonomy" id="1036780"/>
    <lineage>
        <taxon>Bacteria</taxon>
        <taxon>Pseudomonadati</taxon>
        <taxon>Pseudomonadota</taxon>
        <taxon>Alphaproteobacteria</taxon>
        <taxon>Hyphomicrobiales</taxon>
        <taxon>Boseaceae</taxon>
        <taxon>Bosea</taxon>
    </lineage>
</organism>
<reference evidence="7 8" key="1">
    <citation type="submission" date="2016-10" db="EMBL/GenBank/DDBJ databases">
        <authorList>
            <person name="Varghese N."/>
            <person name="Submissions S."/>
        </authorList>
    </citation>
    <scope>NUCLEOTIDE SEQUENCE [LARGE SCALE GENOMIC DNA]</scope>
    <source>
        <strain evidence="7 8">DSM 26672</strain>
    </source>
</reference>
<evidence type="ECO:0000313" key="8">
    <source>
        <dbReference type="Proteomes" id="UP000199468"/>
    </source>
</evidence>
<feature type="domain" description="PLD phosphodiesterase" evidence="6">
    <location>
        <begin position="342"/>
        <end position="373"/>
    </location>
</feature>
<dbReference type="SUPFAM" id="SSF56024">
    <property type="entry name" value="Phospholipase D/nuclease"/>
    <property type="match status" value="2"/>
</dbReference>
<comment type="caution">
    <text evidence="7">The sequence shown here is derived from an EMBL/GenBank/DDBJ whole genome shotgun (WGS) entry which is preliminary data.</text>
</comment>
<protein>
    <recommendedName>
        <fullName evidence="3">Phospholipase D</fullName>
    </recommendedName>
    <alternativeName>
        <fullName evidence="5">Choline phosphatase</fullName>
    </alternativeName>
</protein>
<dbReference type="Gene3D" id="3.30.870.10">
    <property type="entry name" value="Endonuclease Chain A"/>
    <property type="match status" value="2"/>
</dbReference>
<keyword evidence="8" id="KW-1185">Reference proteome</keyword>
<evidence type="ECO:0000256" key="2">
    <source>
        <dbReference type="ARBA" id="ARBA00004613"/>
    </source>
</evidence>
<dbReference type="EMBL" id="FNBZ01000004">
    <property type="protein sequence ID" value="SDG44135.1"/>
    <property type="molecule type" value="Genomic_DNA"/>
</dbReference>
<evidence type="ECO:0000256" key="3">
    <source>
        <dbReference type="ARBA" id="ARBA00018392"/>
    </source>
</evidence>
<evidence type="ECO:0000256" key="5">
    <source>
        <dbReference type="ARBA" id="ARBA00029594"/>
    </source>
</evidence>
<gene>
    <name evidence="7" type="ORF">SAMN05421844_10427</name>
</gene>
<accession>A0ABY0NZ13</accession>
<evidence type="ECO:0000256" key="1">
    <source>
        <dbReference type="ARBA" id="ARBA00003145"/>
    </source>
</evidence>
<dbReference type="Pfam" id="PF13091">
    <property type="entry name" value="PLDc_2"/>
    <property type="match status" value="1"/>
</dbReference>
<comment type="function">
    <text evidence="1">Could be a virulence factor.</text>
</comment>
<evidence type="ECO:0000256" key="4">
    <source>
        <dbReference type="ARBA" id="ARBA00022525"/>
    </source>
</evidence>
<name>A0ABY0NZ13_9HYPH</name>
<dbReference type="InterPro" id="IPR025202">
    <property type="entry name" value="PLD-like_dom"/>
</dbReference>
<dbReference type="Proteomes" id="UP000199468">
    <property type="component" value="Unassembled WGS sequence"/>
</dbReference>
<evidence type="ECO:0000259" key="6">
    <source>
        <dbReference type="PROSITE" id="PS50035"/>
    </source>
</evidence>